<proteinExistence type="inferred from homology"/>
<evidence type="ECO:0000256" key="5">
    <source>
        <dbReference type="ARBA" id="ARBA00022475"/>
    </source>
</evidence>
<evidence type="ECO:0000256" key="2">
    <source>
        <dbReference type="ARBA" id="ARBA00004609"/>
    </source>
</evidence>
<keyword evidence="6" id="KW-0336">GPI-anchor</keyword>
<dbReference type="GO" id="GO:0005975">
    <property type="term" value="P:carbohydrate metabolic process"/>
    <property type="evidence" value="ECO:0007669"/>
    <property type="project" value="InterPro"/>
</dbReference>
<evidence type="ECO:0000256" key="1">
    <source>
        <dbReference type="ARBA" id="ARBA00000382"/>
    </source>
</evidence>
<gene>
    <name evidence="19" type="ORF">RND81_08G036600</name>
</gene>
<reference evidence="19" key="1">
    <citation type="submission" date="2024-03" db="EMBL/GenBank/DDBJ databases">
        <title>WGS assembly of Saponaria officinalis var. Norfolk2.</title>
        <authorList>
            <person name="Jenkins J."/>
            <person name="Shu S."/>
            <person name="Grimwood J."/>
            <person name="Barry K."/>
            <person name="Goodstein D."/>
            <person name="Schmutz J."/>
            <person name="Leebens-Mack J."/>
            <person name="Osbourn A."/>
        </authorList>
    </citation>
    <scope>NUCLEOTIDE SEQUENCE [LARGE SCALE GENOMIC DNA]</scope>
    <source>
        <strain evidence="19">JIC</strain>
    </source>
</reference>
<evidence type="ECO:0000256" key="11">
    <source>
        <dbReference type="ARBA" id="ARBA00023157"/>
    </source>
</evidence>
<evidence type="ECO:0000256" key="12">
    <source>
        <dbReference type="ARBA" id="ARBA00023180"/>
    </source>
</evidence>
<keyword evidence="20" id="KW-1185">Reference proteome</keyword>
<evidence type="ECO:0000256" key="13">
    <source>
        <dbReference type="ARBA" id="ARBA00023288"/>
    </source>
</evidence>
<dbReference type="Proteomes" id="UP001443914">
    <property type="component" value="Unassembled WGS sequence"/>
</dbReference>
<dbReference type="PROSITE" id="PS00587">
    <property type="entry name" value="GLYCOSYL_HYDROL_F17"/>
    <property type="match status" value="1"/>
</dbReference>
<evidence type="ECO:0000256" key="3">
    <source>
        <dbReference type="ARBA" id="ARBA00008773"/>
    </source>
</evidence>
<dbReference type="GO" id="GO:0098552">
    <property type="term" value="C:side of membrane"/>
    <property type="evidence" value="ECO:0007669"/>
    <property type="project" value="UniProtKB-KW"/>
</dbReference>
<dbReference type="InterPro" id="IPR044965">
    <property type="entry name" value="Glyco_hydro_17_plant"/>
</dbReference>
<dbReference type="Gene3D" id="3.20.20.80">
    <property type="entry name" value="Glycosidases"/>
    <property type="match status" value="1"/>
</dbReference>
<keyword evidence="11" id="KW-1015">Disulfide bond</keyword>
<dbReference type="EMBL" id="JBDFQZ010000008">
    <property type="protein sequence ID" value="KAK9697425.1"/>
    <property type="molecule type" value="Genomic_DNA"/>
</dbReference>
<evidence type="ECO:0000256" key="16">
    <source>
        <dbReference type="RuleBase" id="RU004336"/>
    </source>
</evidence>
<dbReference type="GO" id="GO:0005886">
    <property type="term" value="C:plasma membrane"/>
    <property type="evidence" value="ECO:0007669"/>
    <property type="project" value="UniProtKB-SubCell"/>
</dbReference>
<keyword evidence="7 17" id="KW-0732">Signal</keyword>
<evidence type="ECO:0000256" key="17">
    <source>
        <dbReference type="SAM" id="SignalP"/>
    </source>
</evidence>
<dbReference type="PANTHER" id="PTHR32227">
    <property type="entry name" value="GLUCAN ENDO-1,3-BETA-GLUCOSIDASE BG1-RELATED-RELATED"/>
    <property type="match status" value="1"/>
</dbReference>
<keyword evidence="8 16" id="KW-0378">Hydrolase</keyword>
<keyword evidence="13" id="KW-0449">Lipoprotein</keyword>
<evidence type="ECO:0000256" key="6">
    <source>
        <dbReference type="ARBA" id="ARBA00022622"/>
    </source>
</evidence>
<evidence type="ECO:0000256" key="15">
    <source>
        <dbReference type="RuleBase" id="RU004335"/>
    </source>
</evidence>
<evidence type="ECO:0000313" key="19">
    <source>
        <dbReference type="EMBL" id="KAK9697425.1"/>
    </source>
</evidence>
<dbReference type="GO" id="GO:0042973">
    <property type="term" value="F:glucan endo-1,3-beta-D-glucosidase activity"/>
    <property type="evidence" value="ECO:0007669"/>
    <property type="project" value="UniProtKB-EC"/>
</dbReference>
<evidence type="ECO:0000256" key="8">
    <source>
        <dbReference type="ARBA" id="ARBA00022801"/>
    </source>
</evidence>
<dbReference type="EC" id="3.2.1.39" evidence="4"/>
<sequence>MDSHRFLFCLIGACLVAGGLGVGCNWGTRATHPLPPKIVVNLLKDNGFKKVKLFEADHGALKALGNSGIEVMVGIPNDMLAPLADSVEAAINWVNQNVSAYVTNAGVDIRYVAVGNEPFLKQYGDKFLNTTFPALQNVQAAIIKAGIAHKVQATVPLNADVYQSDTGLPSGGDFRSDIQDLMISMVKFLNNNAAPIVINIYPFLSLNMDPNFPIDFAFFEGAAHPVVDGSATYTNVFDANYDTLISTLEKNGFSNMSVIVGEVGWPTDGAPNADISSARRFNQGLINHILQGSGTPKRPNMSPDVYVFSLIDEDAKSVDPGNFERHWGMFYYDGSPKYRLNMAKNRTIVSAKGVKYFPKRWCVMAPQANPSDPNIPNSVSYACQHADCTSLGYGSSCGNLDAKSNVSYAFNMYYQTMNQSAGACTFSNLAVTTTADPSRDGCRFEIMIDTSKTPKTIANASPLGLGTSLEWVVGVVLLTVAWMSFGP</sequence>
<comment type="catalytic activity">
    <reaction evidence="1">
        <text>Hydrolysis of (1-&gt;3)-beta-D-glucosidic linkages in (1-&gt;3)-beta-D-glucans.</text>
        <dbReference type="EC" id="3.2.1.39"/>
    </reaction>
</comment>
<keyword evidence="12" id="KW-0325">Glycoprotein</keyword>
<protein>
    <recommendedName>
        <fullName evidence="4">glucan endo-1,3-beta-D-glucosidase</fullName>
        <ecNumber evidence="4">3.2.1.39</ecNumber>
    </recommendedName>
</protein>
<dbReference type="FunFam" id="1.20.58.1040:FF:000002">
    <property type="entry name" value="Glucan endo-1,3-beta-glucosidase 8"/>
    <property type="match status" value="1"/>
</dbReference>
<evidence type="ECO:0000256" key="7">
    <source>
        <dbReference type="ARBA" id="ARBA00022729"/>
    </source>
</evidence>
<dbReference type="Pfam" id="PF07983">
    <property type="entry name" value="X8"/>
    <property type="match status" value="1"/>
</dbReference>
<dbReference type="Gene3D" id="1.20.58.1040">
    <property type="match status" value="1"/>
</dbReference>
<evidence type="ECO:0000256" key="10">
    <source>
        <dbReference type="ARBA" id="ARBA00023136"/>
    </source>
</evidence>
<dbReference type="GO" id="GO:0006952">
    <property type="term" value="P:defense response"/>
    <property type="evidence" value="ECO:0007669"/>
    <property type="project" value="UniProtKB-KW"/>
</dbReference>
<dbReference type="InterPro" id="IPR012946">
    <property type="entry name" value="X8"/>
</dbReference>
<keyword evidence="14 16" id="KW-0326">Glycosidase</keyword>
<dbReference type="SMART" id="SM00768">
    <property type="entry name" value="X8"/>
    <property type="match status" value="1"/>
</dbReference>
<evidence type="ECO:0000256" key="14">
    <source>
        <dbReference type="ARBA" id="ARBA00023295"/>
    </source>
</evidence>
<feature type="domain" description="X8" evidence="18">
    <location>
        <begin position="360"/>
        <end position="444"/>
    </location>
</feature>
<comment type="subcellular location">
    <subcellularLocation>
        <location evidence="2">Cell membrane</location>
        <topology evidence="2">Lipid-anchor</topology>
        <topology evidence="2">GPI-anchor</topology>
    </subcellularLocation>
</comment>
<dbReference type="PROSITE" id="PS51257">
    <property type="entry name" value="PROKAR_LIPOPROTEIN"/>
    <property type="match status" value="1"/>
</dbReference>
<keyword evidence="10" id="KW-0472">Membrane</keyword>
<keyword evidence="9" id="KW-0611">Plant defense</keyword>
<dbReference type="InterPro" id="IPR017853">
    <property type="entry name" value="GH"/>
</dbReference>
<accession>A0AAW1J3E3</accession>
<dbReference type="AlphaFoldDB" id="A0AAW1J3E3"/>
<evidence type="ECO:0000313" key="20">
    <source>
        <dbReference type="Proteomes" id="UP001443914"/>
    </source>
</evidence>
<keyword evidence="5" id="KW-1003">Cell membrane</keyword>
<comment type="similarity">
    <text evidence="3 15">Belongs to the glycosyl hydrolase 17 family.</text>
</comment>
<dbReference type="InterPro" id="IPR000490">
    <property type="entry name" value="Glyco_hydro_17"/>
</dbReference>
<evidence type="ECO:0000256" key="9">
    <source>
        <dbReference type="ARBA" id="ARBA00022821"/>
    </source>
</evidence>
<feature type="signal peptide" evidence="17">
    <location>
        <begin position="1"/>
        <end position="21"/>
    </location>
</feature>
<evidence type="ECO:0000256" key="4">
    <source>
        <dbReference type="ARBA" id="ARBA00012780"/>
    </source>
</evidence>
<comment type="caution">
    <text evidence="19">The sequence shown here is derived from an EMBL/GenBank/DDBJ whole genome shotgun (WGS) entry which is preliminary data.</text>
</comment>
<dbReference type="SUPFAM" id="SSF51445">
    <property type="entry name" value="(Trans)glycosidases"/>
    <property type="match status" value="1"/>
</dbReference>
<evidence type="ECO:0000259" key="18">
    <source>
        <dbReference type="SMART" id="SM00768"/>
    </source>
</evidence>
<name>A0AAW1J3E3_SAPOF</name>
<feature type="chain" id="PRO_5043508758" description="glucan endo-1,3-beta-D-glucosidase" evidence="17">
    <location>
        <begin position="22"/>
        <end position="487"/>
    </location>
</feature>
<dbReference type="FunFam" id="3.20.20.80:FF:000008">
    <property type="entry name" value="Glucan endo-1,3-beta-glucosidase 5"/>
    <property type="match status" value="1"/>
</dbReference>
<dbReference type="Pfam" id="PF00332">
    <property type="entry name" value="Glyco_hydro_17"/>
    <property type="match status" value="1"/>
</dbReference>
<organism evidence="19 20">
    <name type="scientific">Saponaria officinalis</name>
    <name type="common">Common soapwort</name>
    <name type="synonym">Lychnis saponaria</name>
    <dbReference type="NCBI Taxonomy" id="3572"/>
    <lineage>
        <taxon>Eukaryota</taxon>
        <taxon>Viridiplantae</taxon>
        <taxon>Streptophyta</taxon>
        <taxon>Embryophyta</taxon>
        <taxon>Tracheophyta</taxon>
        <taxon>Spermatophyta</taxon>
        <taxon>Magnoliopsida</taxon>
        <taxon>eudicotyledons</taxon>
        <taxon>Gunneridae</taxon>
        <taxon>Pentapetalae</taxon>
        <taxon>Caryophyllales</taxon>
        <taxon>Caryophyllaceae</taxon>
        <taxon>Caryophylleae</taxon>
        <taxon>Saponaria</taxon>
    </lineage>
</organism>